<evidence type="ECO:0000313" key="3">
    <source>
        <dbReference type="Proteomes" id="UP000315010"/>
    </source>
</evidence>
<comment type="caution">
    <text evidence="2">The sequence shown here is derived from an EMBL/GenBank/DDBJ whole genome shotgun (WGS) entry which is preliminary data.</text>
</comment>
<accession>A0A5C5Z0N4</accession>
<dbReference type="RefSeq" id="WP_146396139.1">
    <property type="nucleotide sequence ID" value="NZ_SJPJ01000001.1"/>
</dbReference>
<dbReference type="PANTHER" id="PTHR12788">
    <property type="entry name" value="PROTEIN-TYROSINE SULFOTRANSFERASE 2"/>
    <property type="match status" value="1"/>
</dbReference>
<keyword evidence="1 2" id="KW-0808">Transferase</keyword>
<dbReference type="Proteomes" id="UP000315010">
    <property type="component" value="Unassembled WGS sequence"/>
</dbReference>
<dbReference type="Gene3D" id="3.40.50.300">
    <property type="entry name" value="P-loop containing nucleotide triphosphate hydrolases"/>
    <property type="match status" value="1"/>
</dbReference>
<name>A0A5C5Z0N4_9BACT</name>
<dbReference type="Pfam" id="PF13469">
    <property type="entry name" value="Sulfotransfer_3"/>
    <property type="match status" value="1"/>
</dbReference>
<dbReference type="GO" id="GO:0008476">
    <property type="term" value="F:protein-tyrosine sulfotransferase activity"/>
    <property type="evidence" value="ECO:0007669"/>
    <property type="project" value="InterPro"/>
</dbReference>
<dbReference type="PANTHER" id="PTHR12788:SF10">
    <property type="entry name" value="PROTEIN-TYROSINE SULFOTRANSFERASE"/>
    <property type="match status" value="1"/>
</dbReference>
<dbReference type="InterPro" id="IPR027417">
    <property type="entry name" value="P-loop_NTPase"/>
</dbReference>
<dbReference type="SUPFAM" id="SSF52540">
    <property type="entry name" value="P-loop containing nucleoside triphosphate hydrolases"/>
    <property type="match status" value="1"/>
</dbReference>
<dbReference type="EMBL" id="SJPJ01000001">
    <property type="protein sequence ID" value="TWT80859.1"/>
    <property type="molecule type" value="Genomic_DNA"/>
</dbReference>
<dbReference type="InterPro" id="IPR026634">
    <property type="entry name" value="TPST-like"/>
</dbReference>
<evidence type="ECO:0000256" key="1">
    <source>
        <dbReference type="ARBA" id="ARBA00022679"/>
    </source>
</evidence>
<organism evidence="2 3">
    <name type="scientific">Novipirellula herctigrandis</name>
    <dbReference type="NCBI Taxonomy" id="2527986"/>
    <lineage>
        <taxon>Bacteria</taxon>
        <taxon>Pseudomonadati</taxon>
        <taxon>Planctomycetota</taxon>
        <taxon>Planctomycetia</taxon>
        <taxon>Pirellulales</taxon>
        <taxon>Pirellulaceae</taxon>
        <taxon>Novipirellula</taxon>
    </lineage>
</organism>
<keyword evidence="3" id="KW-1185">Reference proteome</keyword>
<proteinExistence type="predicted"/>
<dbReference type="AlphaFoldDB" id="A0A5C5Z0N4"/>
<gene>
    <name evidence="2" type="ORF">CA13_23050</name>
</gene>
<sequence>MIYEPLDCQPVFLIGAARSGTKFLRDLIATDTNICEIPFDVNFVWRRGNEHYPHDGLPAEFATERVIRDLRKRLPRMANATNGKIMLEKTVSNALRIPFVLKVFPEARLIHLIRDGRSVVESVHRVWDEPTPLHYKLKKLRYFPVTNFRYAWWFLANSRNPTNRVWGPRYDGIDDDLSTLSRLDVCGHQWCHCVETALRDLKSVNEQNTLDVRYEDLISRSETIDSIVRFLEINDDEGIRHRFSNMVRRGQDDKWRGCWTNEQMEGLQKIIGPLLERLGYGAVSLDTEKHKTASSN</sequence>
<protein>
    <submittedName>
        <fullName evidence="2">Sulfotransferase domain protein</fullName>
    </submittedName>
</protein>
<evidence type="ECO:0000313" key="2">
    <source>
        <dbReference type="EMBL" id="TWT80859.1"/>
    </source>
</evidence>
<dbReference type="OrthoDB" id="977108at2"/>
<reference evidence="2 3" key="1">
    <citation type="submission" date="2019-02" db="EMBL/GenBank/DDBJ databases">
        <title>Deep-cultivation of Planctomycetes and their phenomic and genomic characterization uncovers novel biology.</title>
        <authorList>
            <person name="Wiegand S."/>
            <person name="Jogler M."/>
            <person name="Boedeker C."/>
            <person name="Pinto D."/>
            <person name="Vollmers J."/>
            <person name="Rivas-Marin E."/>
            <person name="Kohn T."/>
            <person name="Peeters S.H."/>
            <person name="Heuer A."/>
            <person name="Rast P."/>
            <person name="Oberbeckmann S."/>
            <person name="Bunk B."/>
            <person name="Jeske O."/>
            <person name="Meyerdierks A."/>
            <person name="Storesund J.E."/>
            <person name="Kallscheuer N."/>
            <person name="Luecker S."/>
            <person name="Lage O.M."/>
            <person name="Pohl T."/>
            <person name="Merkel B.J."/>
            <person name="Hornburger P."/>
            <person name="Mueller R.-W."/>
            <person name="Bruemmer F."/>
            <person name="Labrenz M."/>
            <person name="Spormann A.M."/>
            <person name="Op Den Camp H."/>
            <person name="Overmann J."/>
            <person name="Amann R."/>
            <person name="Jetten M.S.M."/>
            <person name="Mascher T."/>
            <person name="Medema M.H."/>
            <person name="Devos D.P."/>
            <person name="Kaster A.-K."/>
            <person name="Ovreas L."/>
            <person name="Rohde M."/>
            <person name="Galperin M.Y."/>
            <person name="Jogler C."/>
        </authorList>
    </citation>
    <scope>NUCLEOTIDE SEQUENCE [LARGE SCALE GENOMIC DNA]</scope>
    <source>
        <strain evidence="2 3">CA13</strain>
    </source>
</reference>